<comment type="caution">
    <text evidence="1">The sequence shown here is derived from an EMBL/GenBank/DDBJ whole genome shotgun (WGS) entry which is preliminary data.</text>
</comment>
<dbReference type="InterPro" id="IPR053847">
    <property type="entry name" value="DUF6928"/>
</dbReference>
<sequence>MGAKAAIVYIGEGLPRDALRNAPPFDPVASAELAEAVLGAPVSEVGRAPLAASTWPEAPEISAVSFPDFDLVCFKPLAQDRPSDLTEWIRAMSPAGNACGVFMYSVYDYLSMAVWEHGDVRRSLSLTPDEGILEDLGERYPFETAFWNGDHSIHDFAPDYPFPFHPLELGEATLGGWFGFHLEGVPNAGVDAWSIEMPCYRRTE</sequence>
<dbReference type="AlphaFoldDB" id="A0A9X3SQX5"/>
<accession>A0A9X3SQX5</accession>
<evidence type="ECO:0000313" key="2">
    <source>
        <dbReference type="Proteomes" id="UP001146067"/>
    </source>
</evidence>
<dbReference type="EMBL" id="JAPZVP010000004">
    <property type="protein sequence ID" value="MDA1359354.1"/>
    <property type="molecule type" value="Genomic_DNA"/>
</dbReference>
<gene>
    <name evidence="1" type="ORF">O1R50_06960</name>
</gene>
<dbReference type="Pfam" id="PF21997">
    <property type="entry name" value="DUF6928"/>
    <property type="match status" value="1"/>
</dbReference>
<name>A0A9X3SQX5_9ACTN</name>
<dbReference type="RefSeq" id="WP_270109186.1">
    <property type="nucleotide sequence ID" value="NZ_JAPZVP010000004.1"/>
</dbReference>
<dbReference type="Proteomes" id="UP001146067">
    <property type="component" value="Unassembled WGS sequence"/>
</dbReference>
<keyword evidence="2" id="KW-1185">Reference proteome</keyword>
<evidence type="ECO:0000313" key="1">
    <source>
        <dbReference type="EMBL" id="MDA1359354.1"/>
    </source>
</evidence>
<protein>
    <submittedName>
        <fullName evidence="1">Uncharacterized protein</fullName>
    </submittedName>
</protein>
<organism evidence="1 2">
    <name type="scientific">Glycomyces luteolus</name>
    <dbReference type="NCBI Taxonomy" id="2670330"/>
    <lineage>
        <taxon>Bacteria</taxon>
        <taxon>Bacillati</taxon>
        <taxon>Actinomycetota</taxon>
        <taxon>Actinomycetes</taxon>
        <taxon>Glycomycetales</taxon>
        <taxon>Glycomycetaceae</taxon>
        <taxon>Glycomyces</taxon>
    </lineage>
</organism>
<proteinExistence type="predicted"/>
<reference evidence="1" key="1">
    <citation type="submission" date="2022-12" db="EMBL/GenBank/DDBJ databases">
        <title>Gycomyces niveus sp.nov.,a novel actinomycete isolated from soil in Shouguan.</title>
        <authorList>
            <person name="Yang X."/>
        </authorList>
    </citation>
    <scope>NUCLEOTIDE SEQUENCE</scope>
    <source>
        <strain evidence="1">NEAU-A15</strain>
    </source>
</reference>